<organism evidence="2 3">
    <name type="scientific">Rhodosorus marinus</name>
    <dbReference type="NCBI Taxonomy" id="101924"/>
    <lineage>
        <taxon>Eukaryota</taxon>
        <taxon>Rhodophyta</taxon>
        <taxon>Stylonematophyceae</taxon>
        <taxon>Stylonematales</taxon>
        <taxon>Stylonemataceae</taxon>
        <taxon>Rhodosorus</taxon>
    </lineage>
</organism>
<feature type="region of interest" description="Disordered" evidence="1">
    <location>
        <begin position="54"/>
        <end position="179"/>
    </location>
</feature>
<accession>A0AAV8UTX6</accession>
<evidence type="ECO:0008006" key="4">
    <source>
        <dbReference type="Google" id="ProtNLM"/>
    </source>
</evidence>
<proteinExistence type="predicted"/>
<dbReference type="AlphaFoldDB" id="A0AAV8UTX6"/>
<dbReference type="EMBL" id="JAMWBK010000005">
    <property type="protein sequence ID" value="KAJ8904727.1"/>
    <property type="molecule type" value="Genomic_DNA"/>
</dbReference>
<feature type="compositionally biased region" description="Acidic residues" evidence="1">
    <location>
        <begin position="147"/>
        <end position="166"/>
    </location>
</feature>
<dbReference type="Proteomes" id="UP001157974">
    <property type="component" value="Unassembled WGS sequence"/>
</dbReference>
<feature type="compositionally biased region" description="Basic and acidic residues" evidence="1">
    <location>
        <begin position="130"/>
        <end position="146"/>
    </location>
</feature>
<comment type="caution">
    <text evidence="2">The sequence shown here is derived from an EMBL/GenBank/DDBJ whole genome shotgun (WGS) entry which is preliminary data.</text>
</comment>
<evidence type="ECO:0000313" key="2">
    <source>
        <dbReference type="EMBL" id="KAJ8904727.1"/>
    </source>
</evidence>
<gene>
    <name evidence="2" type="ORF">NDN08_001245</name>
</gene>
<keyword evidence="3" id="KW-1185">Reference proteome</keyword>
<evidence type="ECO:0000256" key="1">
    <source>
        <dbReference type="SAM" id="MobiDB-lite"/>
    </source>
</evidence>
<sequence length="179" mass="20981">MLDEAGRFPILKEGFTSRATPLSSRERDMLMSNVRLISSYKKLYGVVREKTAGTRPYRYRDRKRDLKDRREKGNDDKDWSLREDQIFLSVPENDAKEFNEPEQKRLKIEAESSPQEVANEDPLQVDSQEVIERNVPDEGVDRRLDAVEVDEDDDYGREEHFDDDDDDYHHQSGDDEAVL</sequence>
<feature type="compositionally biased region" description="Basic and acidic residues" evidence="1">
    <location>
        <begin position="54"/>
        <end position="85"/>
    </location>
</feature>
<name>A0AAV8UTX6_9RHOD</name>
<feature type="compositionally biased region" description="Basic and acidic residues" evidence="1">
    <location>
        <begin position="93"/>
        <end position="110"/>
    </location>
</feature>
<protein>
    <recommendedName>
        <fullName evidence="4">DNA-directed RNA polymerase III subunit</fullName>
    </recommendedName>
</protein>
<evidence type="ECO:0000313" key="3">
    <source>
        <dbReference type="Proteomes" id="UP001157974"/>
    </source>
</evidence>
<reference evidence="2 3" key="1">
    <citation type="journal article" date="2023" name="Nat. Commun.">
        <title>Origin of minicircular mitochondrial genomes in red algae.</title>
        <authorList>
            <person name="Lee Y."/>
            <person name="Cho C.H."/>
            <person name="Lee Y.M."/>
            <person name="Park S.I."/>
            <person name="Yang J.H."/>
            <person name="West J.A."/>
            <person name="Bhattacharya D."/>
            <person name="Yoon H.S."/>
        </authorList>
    </citation>
    <scope>NUCLEOTIDE SEQUENCE [LARGE SCALE GENOMIC DNA]</scope>
    <source>
        <strain evidence="2 3">CCMP1338</strain>
        <tissue evidence="2">Whole cell</tissue>
    </source>
</reference>